<dbReference type="EMBL" id="CM042024">
    <property type="protein sequence ID" value="KAI3811194.1"/>
    <property type="molecule type" value="Genomic_DNA"/>
</dbReference>
<keyword evidence="2" id="KW-1185">Reference proteome</keyword>
<organism evidence="1 2">
    <name type="scientific">Smallanthus sonchifolius</name>
    <dbReference type="NCBI Taxonomy" id="185202"/>
    <lineage>
        <taxon>Eukaryota</taxon>
        <taxon>Viridiplantae</taxon>
        <taxon>Streptophyta</taxon>
        <taxon>Embryophyta</taxon>
        <taxon>Tracheophyta</taxon>
        <taxon>Spermatophyta</taxon>
        <taxon>Magnoliopsida</taxon>
        <taxon>eudicotyledons</taxon>
        <taxon>Gunneridae</taxon>
        <taxon>Pentapetalae</taxon>
        <taxon>asterids</taxon>
        <taxon>campanulids</taxon>
        <taxon>Asterales</taxon>
        <taxon>Asteraceae</taxon>
        <taxon>Asteroideae</taxon>
        <taxon>Heliantheae alliance</taxon>
        <taxon>Millerieae</taxon>
        <taxon>Smallanthus</taxon>
    </lineage>
</organism>
<dbReference type="Proteomes" id="UP001056120">
    <property type="component" value="Linkage Group LG07"/>
</dbReference>
<reference evidence="2" key="1">
    <citation type="journal article" date="2022" name="Mol. Ecol. Resour.">
        <title>The genomes of chicory, endive, great burdock and yacon provide insights into Asteraceae palaeo-polyploidization history and plant inulin production.</title>
        <authorList>
            <person name="Fan W."/>
            <person name="Wang S."/>
            <person name="Wang H."/>
            <person name="Wang A."/>
            <person name="Jiang F."/>
            <person name="Liu H."/>
            <person name="Zhao H."/>
            <person name="Xu D."/>
            <person name="Zhang Y."/>
        </authorList>
    </citation>
    <scope>NUCLEOTIDE SEQUENCE [LARGE SCALE GENOMIC DNA]</scope>
    <source>
        <strain evidence="2">cv. Yunnan</strain>
    </source>
</reference>
<accession>A0ACB9ISE4</accession>
<sequence length="94" mass="10059">MLMRRILDSRDDAVKQKEAAKKEVHGWEWDIMRMVGAGRLSRVSHDTEVVVSSAAGKGSSAAGRGNAAAGSNASGVSQIHEDIGWIGWVPIPTF</sequence>
<proteinExistence type="predicted"/>
<protein>
    <submittedName>
        <fullName evidence="1">Uncharacterized protein</fullName>
    </submittedName>
</protein>
<gene>
    <name evidence="1" type="ORF">L1987_20912</name>
</gene>
<evidence type="ECO:0000313" key="1">
    <source>
        <dbReference type="EMBL" id="KAI3811194.1"/>
    </source>
</evidence>
<evidence type="ECO:0000313" key="2">
    <source>
        <dbReference type="Proteomes" id="UP001056120"/>
    </source>
</evidence>
<name>A0ACB9ISE4_9ASTR</name>
<reference evidence="1 2" key="2">
    <citation type="journal article" date="2022" name="Mol. Ecol. Resour.">
        <title>The genomes of chicory, endive, great burdock and yacon provide insights into Asteraceae paleo-polyploidization history and plant inulin production.</title>
        <authorList>
            <person name="Fan W."/>
            <person name="Wang S."/>
            <person name="Wang H."/>
            <person name="Wang A."/>
            <person name="Jiang F."/>
            <person name="Liu H."/>
            <person name="Zhao H."/>
            <person name="Xu D."/>
            <person name="Zhang Y."/>
        </authorList>
    </citation>
    <scope>NUCLEOTIDE SEQUENCE [LARGE SCALE GENOMIC DNA]</scope>
    <source>
        <strain evidence="2">cv. Yunnan</strain>
        <tissue evidence="1">Leaves</tissue>
    </source>
</reference>
<comment type="caution">
    <text evidence="1">The sequence shown here is derived from an EMBL/GenBank/DDBJ whole genome shotgun (WGS) entry which is preliminary data.</text>
</comment>